<sequence length="143" mass="16893">MIFNIIYSFIYNIIIKIGMSKHQKICTNVEISKIYFKNGTINIYFKDFDKYNILIACADCCSESWFELFDNEPIDQIIGKKIVSIQYVKDIDLPPSGVQECDINHMYRINFTDDTHYDFILRNSSNGYYDGWLEIEKKDIPKN</sequence>
<name>A0A160EPU8_9VIRU</name>
<dbReference type="RefSeq" id="YP_010776791.1">
    <property type="nucleotide sequence ID" value="NC_075034.1"/>
</dbReference>
<evidence type="ECO:0000313" key="1">
    <source>
        <dbReference type="EMBL" id="ANB51040.1"/>
    </source>
</evidence>
<dbReference type="KEGG" id="vg:80513402"/>
<protein>
    <submittedName>
        <fullName evidence="1">Uncharacterized protein</fullName>
    </submittedName>
</protein>
<keyword evidence="2" id="KW-1185">Reference proteome</keyword>
<dbReference type="EMBL" id="KU877344">
    <property type="protein sequence ID" value="ANB51040.1"/>
    <property type="molecule type" value="Genomic_DNA"/>
</dbReference>
<organism evidence="1 2">
    <name type="scientific">Powai lake megavirus</name>
    <dbReference type="NCBI Taxonomy" id="1842663"/>
    <lineage>
        <taxon>Viruses</taxon>
        <taxon>Varidnaviria</taxon>
        <taxon>Bamfordvirae</taxon>
        <taxon>Nucleocytoviricota</taxon>
        <taxon>Megaviricetes</taxon>
        <taxon>Imitervirales</taxon>
        <taxon>Mimiviridae</taxon>
        <taxon>Megamimivirinae</taxon>
        <taxon>Megavirus</taxon>
        <taxon>Megavirus powaiense</taxon>
    </lineage>
</organism>
<proteinExistence type="predicted"/>
<accession>A0A160EPU8</accession>
<dbReference type="Proteomes" id="UP000241365">
    <property type="component" value="Segment"/>
</dbReference>
<dbReference type="GeneID" id="80513402"/>
<reference evidence="1 2" key="1">
    <citation type="journal article" date="2016" name="Genome Announc.">
        <title>Complete Genome Sequence of a New Megavirus Family Member Isolated from an Inland Water Lake for the First Time in India.</title>
        <authorList>
            <person name="Chatterjee A."/>
            <person name="Ali F."/>
            <person name="Bange D."/>
            <person name="Kondabagil K."/>
        </authorList>
    </citation>
    <scope>NUCLEOTIDE SEQUENCE [LARGE SCALE GENOMIC DNA]</scope>
    <source>
        <strain evidence="1">1</strain>
    </source>
</reference>
<evidence type="ECO:0000313" key="2">
    <source>
        <dbReference type="Proteomes" id="UP000241365"/>
    </source>
</evidence>